<dbReference type="EMBL" id="BARV01004961">
    <property type="protein sequence ID" value="GAI09427.1"/>
    <property type="molecule type" value="Genomic_DNA"/>
</dbReference>
<protein>
    <submittedName>
        <fullName evidence="1">Uncharacterized protein</fullName>
    </submittedName>
</protein>
<gene>
    <name evidence="1" type="ORF">S06H3_10624</name>
</gene>
<feature type="non-terminal residue" evidence="1">
    <location>
        <position position="116"/>
    </location>
</feature>
<dbReference type="AlphaFoldDB" id="X1KQQ0"/>
<proteinExistence type="predicted"/>
<organism evidence="1">
    <name type="scientific">marine sediment metagenome</name>
    <dbReference type="NCBI Taxonomy" id="412755"/>
    <lineage>
        <taxon>unclassified sequences</taxon>
        <taxon>metagenomes</taxon>
        <taxon>ecological metagenomes</taxon>
    </lineage>
</organism>
<reference evidence="1" key="1">
    <citation type="journal article" date="2014" name="Front. Microbiol.">
        <title>High frequency of phylogenetically diverse reductive dehalogenase-homologous genes in deep subseafloor sedimentary metagenomes.</title>
        <authorList>
            <person name="Kawai M."/>
            <person name="Futagami T."/>
            <person name="Toyoda A."/>
            <person name="Takaki Y."/>
            <person name="Nishi S."/>
            <person name="Hori S."/>
            <person name="Arai W."/>
            <person name="Tsubouchi T."/>
            <person name="Morono Y."/>
            <person name="Uchiyama I."/>
            <person name="Ito T."/>
            <person name="Fujiyama A."/>
            <person name="Inagaki F."/>
            <person name="Takami H."/>
        </authorList>
    </citation>
    <scope>NUCLEOTIDE SEQUENCE</scope>
    <source>
        <strain evidence="1">Expedition CK06-06</strain>
    </source>
</reference>
<accession>X1KQQ0</accession>
<comment type="caution">
    <text evidence="1">The sequence shown here is derived from an EMBL/GenBank/DDBJ whole genome shotgun (WGS) entry which is preliminary data.</text>
</comment>
<name>X1KQQ0_9ZZZZ</name>
<evidence type="ECO:0000313" key="1">
    <source>
        <dbReference type="EMBL" id="GAI09427.1"/>
    </source>
</evidence>
<sequence length="116" mass="12252">MLEATLRRVLRAFCGSDADISHANPLPVTSTAQAIDSGTATGGTNNTLVDTAKDWEVNMHEDAILEVAIGGIEYHRTITANDDDTLTFNALPGGVTVSLGDAYTIRRVVNPLSPLA</sequence>